<accession>A0A5E4WXM6</accession>
<reference evidence="2 3" key="1">
    <citation type="submission" date="2019-08" db="EMBL/GenBank/DDBJ databases">
        <authorList>
            <person name="Peeters C."/>
        </authorList>
    </citation>
    <scope>NUCLEOTIDE SEQUENCE [LARGE SCALE GENOMIC DNA]</scope>
    <source>
        <strain evidence="2 3">LMG 31115</strain>
    </source>
</reference>
<organism evidence="2 3">
    <name type="scientific">Pandoraea iniqua</name>
    <dbReference type="NCBI Taxonomy" id="2508288"/>
    <lineage>
        <taxon>Bacteria</taxon>
        <taxon>Pseudomonadati</taxon>
        <taxon>Pseudomonadota</taxon>
        <taxon>Betaproteobacteria</taxon>
        <taxon>Burkholderiales</taxon>
        <taxon>Burkholderiaceae</taxon>
        <taxon>Pandoraea</taxon>
    </lineage>
</organism>
<dbReference type="AlphaFoldDB" id="A0A5E4WXM6"/>
<evidence type="ECO:0000313" key="2">
    <source>
        <dbReference type="EMBL" id="VVE14063.1"/>
    </source>
</evidence>
<feature type="transmembrane region" description="Helical" evidence="1">
    <location>
        <begin position="85"/>
        <end position="104"/>
    </location>
</feature>
<dbReference type="Proteomes" id="UP000333828">
    <property type="component" value="Unassembled WGS sequence"/>
</dbReference>
<dbReference type="InterPro" id="IPR022064">
    <property type="entry name" value="DUF3619"/>
</dbReference>
<keyword evidence="3" id="KW-1185">Reference proteome</keyword>
<keyword evidence="1" id="KW-0472">Membrane</keyword>
<gene>
    <name evidence="2" type="ORF">PIN31115_02779</name>
</gene>
<protein>
    <submittedName>
        <fullName evidence="2">Membrane protein</fullName>
    </submittedName>
</protein>
<dbReference type="EMBL" id="CABPSI010000003">
    <property type="protein sequence ID" value="VVE14063.1"/>
    <property type="molecule type" value="Genomic_DNA"/>
</dbReference>
<evidence type="ECO:0000256" key="1">
    <source>
        <dbReference type="SAM" id="Phobius"/>
    </source>
</evidence>
<name>A0A5E4WXM6_9BURK</name>
<dbReference type="Pfam" id="PF12279">
    <property type="entry name" value="DUF3619"/>
    <property type="match status" value="1"/>
</dbReference>
<evidence type="ECO:0000313" key="3">
    <source>
        <dbReference type="Proteomes" id="UP000333828"/>
    </source>
</evidence>
<proteinExistence type="predicted"/>
<sequence>MSHDLETREIRFAHRVRLLLDEASDAPSPNIAARLAAARQEALARKKPEPVAVVQPALVLAGVGAVGGTPEIGGPRRAFDKLGRLGLLWPLAALVVGLAGIAYWEHQQHIQDLADIDAAVLSDELPLSAYADHGFNAYLKRAQ</sequence>
<keyword evidence="1" id="KW-0812">Transmembrane</keyword>
<dbReference type="RefSeq" id="WP_150684537.1">
    <property type="nucleotide sequence ID" value="NZ_CABPSF010000004.1"/>
</dbReference>
<keyword evidence="1" id="KW-1133">Transmembrane helix</keyword>